<evidence type="ECO:0000256" key="2">
    <source>
        <dbReference type="ARBA" id="ARBA00005982"/>
    </source>
</evidence>
<dbReference type="InterPro" id="IPR000109">
    <property type="entry name" value="POT_fam"/>
</dbReference>
<evidence type="ECO:0000256" key="1">
    <source>
        <dbReference type="ARBA" id="ARBA00004141"/>
    </source>
</evidence>
<dbReference type="EMBL" id="AGUE01000018">
    <property type="protein sequence ID" value="EHL02847.1"/>
    <property type="molecule type" value="Genomic_DNA"/>
</dbReference>
<comment type="subcellular location">
    <subcellularLocation>
        <location evidence="1">Membrane</location>
        <topology evidence="1">Multi-pass membrane protein</topology>
    </subcellularLocation>
</comment>
<dbReference type="InParanoid" id="H0EF71"/>
<comment type="similarity">
    <text evidence="2">Belongs to the major facilitator superfamily. Proton-dependent oligopeptide transporter (POT/PTR) (TC 2.A.17) family.</text>
</comment>
<keyword evidence="3 7" id="KW-0812">Transmembrane</keyword>
<dbReference type="Pfam" id="PF00854">
    <property type="entry name" value="PTR2"/>
    <property type="match status" value="1"/>
</dbReference>
<feature type="transmembrane region" description="Helical" evidence="7">
    <location>
        <begin position="154"/>
        <end position="175"/>
    </location>
</feature>
<dbReference type="GO" id="GO:0022857">
    <property type="term" value="F:transmembrane transporter activity"/>
    <property type="evidence" value="ECO:0007669"/>
    <property type="project" value="InterPro"/>
</dbReference>
<evidence type="ECO:0000313" key="9">
    <source>
        <dbReference type="Proteomes" id="UP000005446"/>
    </source>
</evidence>
<reference evidence="8 9" key="1">
    <citation type="journal article" date="2012" name="Eukaryot. Cell">
        <title>Genome sequence of the fungus Glarea lozoyensis: the first genome sequence of a species from the Helotiaceae family.</title>
        <authorList>
            <person name="Youssar L."/>
            <person name="Gruening B.A."/>
            <person name="Erxleben A."/>
            <person name="Guenther S."/>
            <person name="Huettel W."/>
        </authorList>
    </citation>
    <scope>NUCLEOTIDE SEQUENCE [LARGE SCALE GENOMIC DNA]</scope>
    <source>
        <strain evidence="9">ATCC 74030 / MF5533</strain>
    </source>
</reference>
<feature type="transmembrane region" description="Helical" evidence="7">
    <location>
        <begin position="337"/>
        <end position="355"/>
    </location>
</feature>
<evidence type="ECO:0000256" key="6">
    <source>
        <dbReference type="SAM" id="MobiDB-lite"/>
    </source>
</evidence>
<feature type="transmembrane region" description="Helical" evidence="7">
    <location>
        <begin position="182"/>
        <end position="203"/>
    </location>
</feature>
<dbReference type="HOGENOM" id="CLU_004790_4_3_1"/>
<proteinExistence type="inferred from homology"/>
<feature type="transmembrane region" description="Helical" evidence="7">
    <location>
        <begin position="296"/>
        <end position="316"/>
    </location>
</feature>
<feature type="compositionally biased region" description="Low complexity" evidence="6">
    <location>
        <begin position="495"/>
        <end position="504"/>
    </location>
</feature>
<evidence type="ECO:0000313" key="8">
    <source>
        <dbReference type="EMBL" id="EHL02847.1"/>
    </source>
</evidence>
<keyword evidence="9" id="KW-1185">Reference proteome</keyword>
<organism evidence="8 9">
    <name type="scientific">Glarea lozoyensis (strain ATCC 74030 / MF5533)</name>
    <dbReference type="NCBI Taxonomy" id="1104152"/>
    <lineage>
        <taxon>Eukaryota</taxon>
        <taxon>Fungi</taxon>
        <taxon>Dikarya</taxon>
        <taxon>Ascomycota</taxon>
        <taxon>Pezizomycotina</taxon>
        <taxon>Leotiomycetes</taxon>
        <taxon>Helotiales</taxon>
        <taxon>Helotiaceae</taxon>
        <taxon>Glarea</taxon>
    </lineage>
</organism>
<protein>
    <submittedName>
        <fullName evidence="8">Putative Peptide transporter PTR2</fullName>
    </submittedName>
</protein>
<dbReference type="Gene3D" id="1.20.1250.20">
    <property type="entry name" value="MFS general substrate transporter like domains"/>
    <property type="match status" value="2"/>
</dbReference>
<dbReference type="InterPro" id="IPR036259">
    <property type="entry name" value="MFS_trans_sf"/>
</dbReference>
<evidence type="ECO:0000256" key="4">
    <source>
        <dbReference type="ARBA" id="ARBA00022989"/>
    </source>
</evidence>
<dbReference type="SUPFAM" id="SSF103473">
    <property type="entry name" value="MFS general substrate transporter"/>
    <property type="match status" value="1"/>
</dbReference>
<feature type="region of interest" description="Disordered" evidence="6">
    <location>
        <begin position="495"/>
        <end position="515"/>
    </location>
</feature>
<comment type="caution">
    <text evidence="8">The sequence shown here is derived from an EMBL/GenBank/DDBJ whole genome shotgun (WGS) entry which is preliminary data.</text>
</comment>
<feature type="transmembrane region" description="Helical" evidence="7">
    <location>
        <begin position="419"/>
        <end position="440"/>
    </location>
</feature>
<gene>
    <name evidence="8" type="ORF">M7I_1110</name>
</gene>
<dbReference type="OrthoDB" id="8904098at2759"/>
<dbReference type="AlphaFoldDB" id="H0EF71"/>
<feature type="transmembrane region" description="Helical" evidence="7">
    <location>
        <begin position="122"/>
        <end position="142"/>
    </location>
</feature>
<accession>H0EF71</accession>
<dbReference type="PANTHER" id="PTHR11654">
    <property type="entry name" value="OLIGOPEPTIDE TRANSPORTER-RELATED"/>
    <property type="match status" value="1"/>
</dbReference>
<dbReference type="GO" id="GO:0016020">
    <property type="term" value="C:membrane"/>
    <property type="evidence" value="ECO:0007669"/>
    <property type="project" value="UniProtKB-SubCell"/>
</dbReference>
<keyword evidence="5 7" id="KW-0472">Membrane</keyword>
<feature type="transmembrane region" description="Helical" evidence="7">
    <location>
        <begin position="446"/>
        <end position="469"/>
    </location>
</feature>
<sequence>MANNPAADAQIILGGDAHLNVDRKGSFVDTHDIHAVVDDYEGKPTEEERLTLRRVAGSVPTVAYLICIVEFAERSSYYGVQPLFSNFVNRPLPAHGNGYGAPPAGGQGTAGALGMGTVKATAVSQSFSMLTYTLPLLFAWLADTKTGRYKMVFAGVWVCGISHVLMCAAGAPSLLASGNAKIPFFISVYILCLGAGSDLGNVLRVLGICFKRGGIKRMFGKGKGFFEPAKPSVIALSGSPIEVPWNDAFVNDVRRAFQATGIFCFFPIQYINDNGLGNSASALSTMLTTNGVPNDVIGNFNSLSIIIAAPILNFGLYPLLRKYKIHYGPVSRMTTGLLMSAIGGVGYTVLNYYAYKLGPCGNKGTSLSCVDENGDSLVSSITIWYMAIPYAIGGISELFINVPAYGIAYSHAPKNMRGLVAALNLLSTGFAYAFGLAFAGLVKDPYLTWVFGAPSIIGFVAAATFYWLFRDMDNEEYEISDNGDYHLEGAQPAAAATSSAGSVSEKGVGVDEKKV</sequence>
<evidence type="ECO:0000256" key="7">
    <source>
        <dbReference type="SAM" id="Phobius"/>
    </source>
</evidence>
<evidence type="ECO:0000256" key="3">
    <source>
        <dbReference type="ARBA" id="ARBA00022692"/>
    </source>
</evidence>
<name>H0EF71_GLAL7</name>
<dbReference type="Proteomes" id="UP000005446">
    <property type="component" value="Unassembled WGS sequence"/>
</dbReference>
<keyword evidence="4 7" id="KW-1133">Transmembrane helix</keyword>
<evidence type="ECO:0000256" key="5">
    <source>
        <dbReference type="ARBA" id="ARBA00023136"/>
    </source>
</evidence>